<accession>A0A8J4BF09</accession>
<evidence type="ECO:0000256" key="4">
    <source>
        <dbReference type="ARBA" id="ARBA00022792"/>
    </source>
</evidence>
<keyword evidence="4" id="KW-0999">Mitochondrion inner membrane</keyword>
<keyword evidence="7" id="KW-0472">Membrane</keyword>
<dbReference type="AlphaFoldDB" id="A0A8J4BF09"/>
<evidence type="ECO:0000256" key="5">
    <source>
        <dbReference type="ARBA" id="ARBA00022989"/>
    </source>
</evidence>
<dbReference type="Pfam" id="PF02466">
    <property type="entry name" value="Tim17"/>
    <property type="match status" value="1"/>
</dbReference>
<dbReference type="GO" id="GO:0030943">
    <property type="term" value="F:mitochondrion targeting sequence binding"/>
    <property type="evidence" value="ECO:0007669"/>
    <property type="project" value="TreeGrafter"/>
</dbReference>
<feature type="compositionally biased region" description="Low complexity" evidence="8">
    <location>
        <begin position="10"/>
        <end position="20"/>
    </location>
</feature>
<evidence type="ECO:0000256" key="7">
    <source>
        <dbReference type="ARBA" id="ARBA00023136"/>
    </source>
</evidence>
<evidence type="ECO:0008006" key="12">
    <source>
        <dbReference type="Google" id="ProtNLM"/>
    </source>
</evidence>
<feature type="region of interest" description="Disordered" evidence="8">
    <location>
        <begin position="1"/>
        <end position="42"/>
    </location>
</feature>
<dbReference type="EMBL" id="BNCO01000037">
    <property type="protein sequence ID" value="GIL59936.1"/>
    <property type="molecule type" value="Genomic_DNA"/>
</dbReference>
<evidence type="ECO:0000313" key="9">
    <source>
        <dbReference type="EMBL" id="GIL59936.1"/>
    </source>
</evidence>
<dbReference type="Proteomes" id="UP000747399">
    <property type="component" value="Unassembled WGS sequence"/>
</dbReference>
<dbReference type="EMBL" id="BNCO01000037">
    <property type="protein sequence ID" value="GIL59944.1"/>
    <property type="molecule type" value="Genomic_DNA"/>
</dbReference>
<reference evidence="10" key="1">
    <citation type="journal article" date="2021" name="Proc. Natl. Acad. Sci. U.S.A.">
        <title>Three genomes in the algal genus Volvox reveal the fate of a haploid sex-determining region after a transition to homothallism.</title>
        <authorList>
            <person name="Yamamoto K."/>
            <person name="Hamaji T."/>
            <person name="Kawai-Toyooka H."/>
            <person name="Matsuzaki R."/>
            <person name="Takahashi F."/>
            <person name="Nishimura Y."/>
            <person name="Kawachi M."/>
            <person name="Noguchi H."/>
            <person name="Minakuchi Y."/>
            <person name="Umen J.G."/>
            <person name="Toyoda A."/>
            <person name="Nozaki H."/>
        </authorList>
    </citation>
    <scope>NUCLEOTIDE SEQUENCE</scope>
    <source>
        <strain evidence="10">NIES-3780</strain>
    </source>
</reference>
<name>A0A8J4BF09_9CHLO</name>
<dbReference type="PANTHER" id="PTHR14110:SF0">
    <property type="entry name" value="MITOCHONDRIAL IMPORT INNER MEMBRANE TRANSLOCASE SUBUNIT TIM22"/>
    <property type="match status" value="1"/>
</dbReference>
<evidence type="ECO:0000256" key="1">
    <source>
        <dbReference type="ARBA" id="ARBA00004448"/>
    </source>
</evidence>
<dbReference type="GO" id="GO:0045039">
    <property type="term" value="P:protein insertion into mitochondrial inner membrane"/>
    <property type="evidence" value="ECO:0007669"/>
    <property type="project" value="InterPro"/>
</dbReference>
<comment type="caution">
    <text evidence="10">The sequence shown here is derived from an EMBL/GenBank/DDBJ whole genome shotgun (WGS) entry which is preliminary data.</text>
</comment>
<gene>
    <name evidence="9" type="ORF">Vafri_14588</name>
    <name evidence="10" type="ORF">Vafri_14591</name>
</gene>
<dbReference type="InterPro" id="IPR039175">
    <property type="entry name" value="TIM22"/>
</dbReference>
<dbReference type="GO" id="GO:0008320">
    <property type="term" value="F:protein transmembrane transporter activity"/>
    <property type="evidence" value="ECO:0007669"/>
    <property type="project" value="TreeGrafter"/>
</dbReference>
<evidence type="ECO:0000313" key="11">
    <source>
        <dbReference type="Proteomes" id="UP000747399"/>
    </source>
</evidence>
<dbReference type="PANTHER" id="PTHR14110">
    <property type="entry name" value="MITOCHONDRIAL IMPORT INNER MEMBRANE TRANSLOCASE SUBUNIT TIM22"/>
    <property type="match status" value="1"/>
</dbReference>
<evidence type="ECO:0000256" key="3">
    <source>
        <dbReference type="ARBA" id="ARBA00022692"/>
    </source>
</evidence>
<keyword evidence="5" id="KW-1133">Transmembrane helix</keyword>
<evidence type="ECO:0000256" key="2">
    <source>
        <dbReference type="ARBA" id="ARBA00008444"/>
    </source>
</evidence>
<evidence type="ECO:0000256" key="8">
    <source>
        <dbReference type="SAM" id="MobiDB-lite"/>
    </source>
</evidence>
<comment type="subcellular location">
    <subcellularLocation>
        <location evidence="1">Mitochondrion inner membrane</location>
        <topology evidence="1">Multi-pass membrane protein</topology>
    </subcellularLocation>
</comment>
<evidence type="ECO:0000313" key="10">
    <source>
        <dbReference type="EMBL" id="GIL59944.1"/>
    </source>
</evidence>
<evidence type="ECO:0000256" key="6">
    <source>
        <dbReference type="ARBA" id="ARBA00023128"/>
    </source>
</evidence>
<comment type="similarity">
    <text evidence="2">Belongs to the Tim17/Tim22/Tim23 family.</text>
</comment>
<protein>
    <recommendedName>
        <fullName evidence="12">Mitochondrial import inner membrane translocase subunit TIM22</fullName>
    </recommendedName>
</protein>
<keyword evidence="3" id="KW-0812">Transmembrane</keyword>
<keyword evidence="11" id="KW-1185">Reference proteome</keyword>
<proteinExistence type="inferred from homology"/>
<keyword evidence="6" id="KW-0496">Mitochondrion</keyword>
<sequence length="191" mass="20402">MSNIDEDRLASSASASTSESGVQPSSVAATPPAKKKKEWQPISMPTQQELAAQEFMNNCFIKSAMSGAMGGLAGFAFGLFSASMENAHGGLDTVPEIGPEKTTRVILREMFQNMKSKSLSYAKGFAIMGALYSFNECVIEKWRAKHDKINPALAGCATGAMMAHNAGPTAMCWGCASFAAFSTAIEYWMES</sequence>
<organism evidence="10 11">
    <name type="scientific">Volvox africanus</name>
    <dbReference type="NCBI Taxonomy" id="51714"/>
    <lineage>
        <taxon>Eukaryota</taxon>
        <taxon>Viridiplantae</taxon>
        <taxon>Chlorophyta</taxon>
        <taxon>core chlorophytes</taxon>
        <taxon>Chlorophyceae</taxon>
        <taxon>CS clade</taxon>
        <taxon>Chlamydomonadales</taxon>
        <taxon>Volvocaceae</taxon>
        <taxon>Volvox</taxon>
    </lineage>
</organism>
<dbReference type="GO" id="GO:0042721">
    <property type="term" value="C:TIM22 mitochondrial import inner membrane insertion complex"/>
    <property type="evidence" value="ECO:0007669"/>
    <property type="project" value="InterPro"/>
</dbReference>